<dbReference type="InParanoid" id="G7E885"/>
<keyword evidence="3" id="KW-1185">Reference proteome</keyword>
<evidence type="ECO:0000256" key="1">
    <source>
        <dbReference type="SAM" id="MobiDB-lite"/>
    </source>
</evidence>
<dbReference type="Proteomes" id="UP000009131">
    <property type="component" value="Unassembled WGS sequence"/>
</dbReference>
<feature type="non-terminal residue" evidence="2">
    <location>
        <position position="1"/>
    </location>
</feature>
<comment type="caution">
    <text evidence="2">The sequence shown here is derived from an EMBL/GenBank/DDBJ whole genome shotgun (WGS) entry which is preliminary data.</text>
</comment>
<name>G7E885_MIXOS</name>
<proteinExistence type="predicted"/>
<protein>
    <submittedName>
        <fullName evidence="2">Uncharacterized protein</fullName>
    </submittedName>
</protein>
<dbReference type="HOGENOM" id="CLU_2831724_0_0_1"/>
<sequence>EQSMMGASLSSGDAANEGVLPVTWTEQQEQLTAIPCRHTRSERGEVGSTRRRQLRSSPLRNADLHRPRR</sequence>
<reference evidence="2 3" key="1">
    <citation type="journal article" date="2011" name="J. Gen. Appl. Microbiol.">
        <title>Draft genome sequencing of the enigmatic basidiomycete Mixia osmundae.</title>
        <authorList>
            <person name="Nishida H."/>
            <person name="Nagatsuka Y."/>
            <person name="Sugiyama J."/>
        </authorList>
    </citation>
    <scope>NUCLEOTIDE SEQUENCE [LARGE SCALE GENOMIC DNA]</scope>
    <source>
        <strain evidence="3">CBS 9802 / IAM 14324 / JCM 22182 / KY 12970</strain>
    </source>
</reference>
<dbReference type="AlphaFoldDB" id="G7E885"/>
<accession>G7E885</accession>
<organism evidence="2 3">
    <name type="scientific">Mixia osmundae (strain CBS 9802 / IAM 14324 / JCM 22182 / KY 12970)</name>
    <dbReference type="NCBI Taxonomy" id="764103"/>
    <lineage>
        <taxon>Eukaryota</taxon>
        <taxon>Fungi</taxon>
        <taxon>Dikarya</taxon>
        <taxon>Basidiomycota</taxon>
        <taxon>Pucciniomycotina</taxon>
        <taxon>Mixiomycetes</taxon>
        <taxon>Mixiales</taxon>
        <taxon>Mixiaceae</taxon>
        <taxon>Mixia</taxon>
    </lineage>
</organism>
<reference evidence="2 3" key="2">
    <citation type="journal article" date="2012" name="Open Biol.">
        <title>Characteristics of nucleosomes and linker DNA regions on the genome of the basidiomycete Mixia osmundae revealed by mono- and dinucleosome mapping.</title>
        <authorList>
            <person name="Nishida H."/>
            <person name="Kondo S."/>
            <person name="Matsumoto T."/>
            <person name="Suzuki Y."/>
            <person name="Yoshikawa H."/>
            <person name="Taylor T.D."/>
            <person name="Sugiyama J."/>
        </authorList>
    </citation>
    <scope>NUCLEOTIDE SEQUENCE [LARGE SCALE GENOMIC DNA]</scope>
    <source>
        <strain evidence="3">CBS 9802 / IAM 14324 / JCM 22182 / KY 12970</strain>
    </source>
</reference>
<feature type="region of interest" description="Disordered" evidence="1">
    <location>
        <begin position="30"/>
        <end position="69"/>
    </location>
</feature>
<gene>
    <name evidence="2" type="primary">Mo05734</name>
    <name evidence="2" type="ORF">E5Q_05734</name>
</gene>
<dbReference type="EMBL" id="BABT02000172">
    <property type="protein sequence ID" value="GAA99045.1"/>
    <property type="molecule type" value="Genomic_DNA"/>
</dbReference>
<evidence type="ECO:0000313" key="2">
    <source>
        <dbReference type="EMBL" id="GAA99045.1"/>
    </source>
</evidence>
<evidence type="ECO:0000313" key="3">
    <source>
        <dbReference type="Proteomes" id="UP000009131"/>
    </source>
</evidence>